<comment type="caution">
    <text evidence="1">The sequence shown here is derived from an EMBL/GenBank/DDBJ whole genome shotgun (WGS) entry which is preliminary data.</text>
</comment>
<sequence length="96" mass="10642">MANNSVKVQDIMLICAGSIGLPPMLPVHLNMMSYEQVLLSGEGRNQMVHKKHVFIIAIRHSFLKRKSKHGTSAPEYPFRSVVPRAVNLSSTIELSG</sequence>
<reference evidence="1 2" key="1">
    <citation type="submission" date="2021-06" db="EMBL/GenBank/DDBJ databases">
        <title>Caerostris extrusa draft genome.</title>
        <authorList>
            <person name="Kono N."/>
            <person name="Arakawa K."/>
        </authorList>
    </citation>
    <scope>NUCLEOTIDE SEQUENCE [LARGE SCALE GENOMIC DNA]</scope>
</reference>
<protein>
    <submittedName>
        <fullName evidence="1">Uncharacterized protein</fullName>
    </submittedName>
</protein>
<dbReference type="Proteomes" id="UP001054945">
    <property type="component" value="Unassembled WGS sequence"/>
</dbReference>
<accession>A0AAV4XFL5</accession>
<gene>
    <name evidence="1" type="ORF">CEXT_34601</name>
</gene>
<keyword evidence="2" id="KW-1185">Reference proteome</keyword>
<evidence type="ECO:0000313" key="1">
    <source>
        <dbReference type="EMBL" id="GIY93399.1"/>
    </source>
</evidence>
<name>A0AAV4XFL5_CAEEX</name>
<organism evidence="1 2">
    <name type="scientific">Caerostris extrusa</name>
    <name type="common">Bark spider</name>
    <name type="synonym">Caerostris bankana</name>
    <dbReference type="NCBI Taxonomy" id="172846"/>
    <lineage>
        <taxon>Eukaryota</taxon>
        <taxon>Metazoa</taxon>
        <taxon>Ecdysozoa</taxon>
        <taxon>Arthropoda</taxon>
        <taxon>Chelicerata</taxon>
        <taxon>Arachnida</taxon>
        <taxon>Araneae</taxon>
        <taxon>Araneomorphae</taxon>
        <taxon>Entelegynae</taxon>
        <taxon>Araneoidea</taxon>
        <taxon>Araneidae</taxon>
        <taxon>Caerostris</taxon>
    </lineage>
</organism>
<proteinExistence type="predicted"/>
<dbReference type="EMBL" id="BPLR01000262">
    <property type="protein sequence ID" value="GIY93399.1"/>
    <property type="molecule type" value="Genomic_DNA"/>
</dbReference>
<dbReference type="AlphaFoldDB" id="A0AAV4XFL5"/>
<evidence type="ECO:0000313" key="2">
    <source>
        <dbReference type="Proteomes" id="UP001054945"/>
    </source>
</evidence>